<dbReference type="STRING" id="262668.GCA_000931715_01511"/>
<evidence type="ECO:0000313" key="3">
    <source>
        <dbReference type="Proteomes" id="UP000017670"/>
    </source>
</evidence>
<keyword evidence="3" id="KW-1185">Reference proteome</keyword>
<dbReference type="Proteomes" id="UP000017670">
    <property type="component" value="Unassembled WGS sequence"/>
</dbReference>
<evidence type="ECO:0008006" key="4">
    <source>
        <dbReference type="Google" id="ProtNLM"/>
    </source>
</evidence>
<dbReference type="GeneID" id="29856583"/>
<dbReference type="EMBL" id="APQL01000006">
    <property type="protein sequence ID" value="ENW06523.1"/>
    <property type="molecule type" value="Genomic_DNA"/>
</dbReference>
<feature type="transmembrane region" description="Helical" evidence="1">
    <location>
        <begin position="81"/>
        <end position="98"/>
    </location>
</feature>
<name>N9E7W9_9GAMM</name>
<comment type="caution">
    <text evidence="2">The sequence shown here is derived from an EMBL/GenBank/DDBJ whole genome shotgun (WGS) entry which is preliminary data.</text>
</comment>
<dbReference type="Pfam" id="PF13781">
    <property type="entry name" value="DoxX_3"/>
    <property type="match status" value="1"/>
</dbReference>
<feature type="transmembrane region" description="Helical" evidence="1">
    <location>
        <begin position="53"/>
        <end position="74"/>
    </location>
</feature>
<dbReference type="RefSeq" id="WP_005061202.1">
    <property type="nucleotide sequence ID" value="NZ_KB849765.1"/>
</dbReference>
<sequence>MNNPLQTLQKILNFSQLIIALLWIYQGLIPKFIFQVEGEQYVWQFFQIPTAYISWIISFSGIAEIIFGSLFLFMTHKYLHWLNILSLIGLFILVIFIYPNQIYQAFNPVVMNIALGSLSVIALWCISSLLHTKNTCQQ</sequence>
<accession>N9E7W9</accession>
<reference evidence="2 3" key="1">
    <citation type="submission" date="2013-02" db="EMBL/GenBank/DDBJ databases">
        <title>The Genome Sequence of Acinetobacter beijerinckii CIP 110307.</title>
        <authorList>
            <consortium name="The Broad Institute Genome Sequencing Platform"/>
            <consortium name="The Broad Institute Genome Sequencing Center for Infectious Disease"/>
            <person name="Cerqueira G."/>
            <person name="Feldgarden M."/>
            <person name="Courvalin P."/>
            <person name="Perichon B."/>
            <person name="Grillot-Courvalin C."/>
            <person name="Clermont D."/>
            <person name="Rocha E."/>
            <person name="Yoon E.-J."/>
            <person name="Nemec A."/>
            <person name="Walker B."/>
            <person name="Young S.K."/>
            <person name="Zeng Q."/>
            <person name="Gargeya S."/>
            <person name="Fitzgerald M."/>
            <person name="Haas B."/>
            <person name="Abouelleil A."/>
            <person name="Alvarado L."/>
            <person name="Arachchi H.M."/>
            <person name="Berlin A.M."/>
            <person name="Chapman S.B."/>
            <person name="Dewar J."/>
            <person name="Goldberg J."/>
            <person name="Griggs A."/>
            <person name="Gujja S."/>
            <person name="Hansen M."/>
            <person name="Howarth C."/>
            <person name="Imamovic A."/>
            <person name="Larimer J."/>
            <person name="McCowan C."/>
            <person name="Murphy C."/>
            <person name="Neiman D."/>
            <person name="Pearson M."/>
            <person name="Priest M."/>
            <person name="Roberts A."/>
            <person name="Saif S."/>
            <person name="Shea T."/>
            <person name="Sisk P."/>
            <person name="Sykes S."/>
            <person name="Wortman J."/>
            <person name="Nusbaum C."/>
            <person name="Birren B."/>
        </authorList>
    </citation>
    <scope>NUCLEOTIDE SEQUENCE [LARGE SCALE GENOMIC DNA]</scope>
    <source>
        <strain evidence="2 3">CIP 110307</strain>
    </source>
</reference>
<organism evidence="2 3">
    <name type="scientific">Acinetobacter beijerinckii CIP 110307</name>
    <dbReference type="NCBI Taxonomy" id="1217648"/>
    <lineage>
        <taxon>Bacteria</taxon>
        <taxon>Pseudomonadati</taxon>
        <taxon>Pseudomonadota</taxon>
        <taxon>Gammaproteobacteria</taxon>
        <taxon>Moraxellales</taxon>
        <taxon>Moraxellaceae</taxon>
        <taxon>Acinetobacter</taxon>
    </lineage>
</organism>
<feature type="transmembrane region" description="Helical" evidence="1">
    <location>
        <begin position="110"/>
        <end position="130"/>
    </location>
</feature>
<dbReference type="PATRIC" id="fig|1217648.3.peg.2200"/>
<feature type="transmembrane region" description="Helical" evidence="1">
    <location>
        <begin position="12"/>
        <end position="33"/>
    </location>
</feature>
<proteinExistence type="predicted"/>
<dbReference type="eggNOG" id="ENOG5032PJR">
    <property type="taxonomic scope" value="Bacteria"/>
</dbReference>
<dbReference type="InterPro" id="IPR025695">
    <property type="entry name" value="DoxX-like"/>
</dbReference>
<dbReference type="HOGENOM" id="CLU_135455_1_0_6"/>
<keyword evidence="1" id="KW-1133">Transmembrane helix</keyword>
<keyword evidence="1" id="KW-0812">Transmembrane</keyword>
<keyword evidence="1" id="KW-0472">Membrane</keyword>
<evidence type="ECO:0000256" key="1">
    <source>
        <dbReference type="SAM" id="Phobius"/>
    </source>
</evidence>
<evidence type="ECO:0000313" key="2">
    <source>
        <dbReference type="EMBL" id="ENW06523.1"/>
    </source>
</evidence>
<gene>
    <name evidence="2" type="ORF">F933_02262</name>
</gene>
<protein>
    <recommendedName>
        <fullName evidence="4">DoxX-like family protein</fullName>
    </recommendedName>
</protein>
<dbReference type="AlphaFoldDB" id="N9E7W9"/>